<protein>
    <submittedName>
        <fullName evidence="2">Uu.00g028710.m01.CDS01</fullName>
    </submittedName>
</protein>
<accession>A0AAI8V353</accession>
<proteinExistence type="predicted"/>
<feature type="region of interest" description="Disordered" evidence="1">
    <location>
        <begin position="1"/>
        <end position="23"/>
    </location>
</feature>
<name>A0AAI8V353_9PEZI</name>
<sequence>MSAATPRSTDKTTDADADTANVMPEEPELSLIEALIPDLKIMVMEYLDLDSLETFICLSPAVYEAFKSHDGAIVYPAIADAVGADLVALAHARLVAAHANWKPKPRRPNLGAE</sequence>
<keyword evidence="3" id="KW-1185">Reference proteome</keyword>
<dbReference type="EMBL" id="CAUWAG010000003">
    <property type="protein sequence ID" value="CAJ2500018.1"/>
    <property type="molecule type" value="Genomic_DNA"/>
</dbReference>
<evidence type="ECO:0000313" key="3">
    <source>
        <dbReference type="Proteomes" id="UP001295740"/>
    </source>
</evidence>
<organism evidence="2 3">
    <name type="scientific">Anthostomella pinea</name>
    <dbReference type="NCBI Taxonomy" id="933095"/>
    <lineage>
        <taxon>Eukaryota</taxon>
        <taxon>Fungi</taxon>
        <taxon>Dikarya</taxon>
        <taxon>Ascomycota</taxon>
        <taxon>Pezizomycotina</taxon>
        <taxon>Sordariomycetes</taxon>
        <taxon>Xylariomycetidae</taxon>
        <taxon>Xylariales</taxon>
        <taxon>Xylariaceae</taxon>
        <taxon>Anthostomella</taxon>
    </lineage>
</organism>
<gene>
    <name evidence="2" type="ORF">KHLLAP_LOCUS486</name>
</gene>
<dbReference type="AlphaFoldDB" id="A0AAI8V353"/>
<dbReference type="Proteomes" id="UP001295740">
    <property type="component" value="Unassembled WGS sequence"/>
</dbReference>
<reference evidence="2" key="1">
    <citation type="submission" date="2023-10" db="EMBL/GenBank/DDBJ databases">
        <authorList>
            <person name="Hackl T."/>
        </authorList>
    </citation>
    <scope>NUCLEOTIDE SEQUENCE</scope>
</reference>
<comment type="caution">
    <text evidence="2">The sequence shown here is derived from an EMBL/GenBank/DDBJ whole genome shotgun (WGS) entry which is preliminary data.</text>
</comment>
<evidence type="ECO:0000313" key="2">
    <source>
        <dbReference type="EMBL" id="CAJ2500018.1"/>
    </source>
</evidence>
<evidence type="ECO:0000256" key="1">
    <source>
        <dbReference type="SAM" id="MobiDB-lite"/>
    </source>
</evidence>